<name>A0A1H8CS24_9SPHN</name>
<dbReference type="AlphaFoldDB" id="A0A1H8CS24"/>
<proteinExistence type="predicted"/>
<evidence type="ECO:0000313" key="2">
    <source>
        <dbReference type="Proteomes" id="UP000199206"/>
    </source>
</evidence>
<dbReference type="RefSeq" id="WP_093665265.1">
    <property type="nucleotide sequence ID" value="NZ_FOCF01000003.1"/>
</dbReference>
<evidence type="ECO:0000313" key="1">
    <source>
        <dbReference type="EMBL" id="SEM97254.1"/>
    </source>
</evidence>
<reference evidence="2" key="1">
    <citation type="submission" date="2016-10" db="EMBL/GenBank/DDBJ databases">
        <authorList>
            <person name="Varghese N."/>
            <person name="Submissions S."/>
        </authorList>
    </citation>
    <scope>NUCLEOTIDE SEQUENCE [LARGE SCALE GENOMIC DNA]</scope>
    <source>
        <strain evidence="2">S6-262</strain>
    </source>
</reference>
<dbReference type="STRING" id="1166340.SAMN05192583_1713"/>
<keyword evidence="2" id="KW-1185">Reference proteome</keyword>
<dbReference type="EMBL" id="FOCF01000003">
    <property type="protein sequence ID" value="SEM97254.1"/>
    <property type="molecule type" value="Genomic_DNA"/>
</dbReference>
<protein>
    <submittedName>
        <fullName evidence="1">Uncharacterized protein</fullName>
    </submittedName>
</protein>
<dbReference type="Proteomes" id="UP000199206">
    <property type="component" value="Unassembled WGS sequence"/>
</dbReference>
<gene>
    <name evidence="1" type="ORF">SAMN05192583_1713</name>
</gene>
<sequence>MKKESEADYFARRERAARDLAAKAADPAVARVHQELADNYAAAASNAADCAAGVGRGAADDRPST</sequence>
<organism evidence="1 2">
    <name type="scientific">Sphingomonas gellani</name>
    <dbReference type="NCBI Taxonomy" id="1166340"/>
    <lineage>
        <taxon>Bacteria</taxon>
        <taxon>Pseudomonadati</taxon>
        <taxon>Pseudomonadota</taxon>
        <taxon>Alphaproteobacteria</taxon>
        <taxon>Sphingomonadales</taxon>
        <taxon>Sphingomonadaceae</taxon>
        <taxon>Sphingomonas</taxon>
    </lineage>
</organism>
<accession>A0A1H8CS24</accession>